<accession>A0ABM7G504</accession>
<feature type="compositionally biased region" description="Basic and acidic residues" evidence="7">
    <location>
        <begin position="33"/>
        <end position="42"/>
    </location>
</feature>
<evidence type="ECO:0000256" key="8">
    <source>
        <dbReference type="SAM" id="SignalP"/>
    </source>
</evidence>
<dbReference type="PROSITE" id="PS51257">
    <property type="entry name" value="PROKAR_LIPOPROTEIN"/>
    <property type="match status" value="1"/>
</dbReference>
<keyword evidence="8" id="KW-0732">Signal</keyword>
<evidence type="ECO:0000256" key="5">
    <source>
        <dbReference type="ARBA" id="ARBA00023295"/>
    </source>
</evidence>
<evidence type="ECO:0000256" key="7">
    <source>
        <dbReference type="SAM" id="MobiDB-lite"/>
    </source>
</evidence>
<keyword evidence="10" id="KW-1185">Reference proteome</keyword>
<proteinExistence type="inferred from homology"/>
<keyword evidence="2" id="KW-0858">Xylan degradation</keyword>
<dbReference type="Gene3D" id="2.115.10.20">
    <property type="entry name" value="Glycosyl hydrolase domain, family 43"/>
    <property type="match status" value="1"/>
</dbReference>
<comment type="similarity">
    <text evidence="1 6">Belongs to the glycosyl hydrolase 43 family.</text>
</comment>
<keyword evidence="3 6" id="KW-0378">Hydrolase</keyword>
<dbReference type="Pfam" id="PF04616">
    <property type="entry name" value="Glyco_hydro_43"/>
    <property type="match status" value="1"/>
</dbReference>
<evidence type="ECO:0000256" key="3">
    <source>
        <dbReference type="ARBA" id="ARBA00022801"/>
    </source>
</evidence>
<dbReference type="InterPro" id="IPR006710">
    <property type="entry name" value="Glyco_hydro_43"/>
</dbReference>
<evidence type="ECO:0000313" key="10">
    <source>
        <dbReference type="Proteomes" id="UP001059971"/>
    </source>
</evidence>
<dbReference type="EMBL" id="AP018818">
    <property type="protein sequence ID" value="BBF72269.1"/>
    <property type="molecule type" value="Genomic_DNA"/>
</dbReference>
<gene>
    <name evidence="9" type="primary">xsa</name>
    <name evidence="9" type="ORF">SBA_ch2_8020</name>
</gene>
<evidence type="ECO:0000256" key="2">
    <source>
        <dbReference type="ARBA" id="ARBA00022651"/>
    </source>
</evidence>
<feature type="chain" id="PRO_5047045714" evidence="8">
    <location>
        <begin position="20"/>
        <end position="376"/>
    </location>
</feature>
<dbReference type="SUPFAM" id="SSF75005">
    <property type="entry name" value="Arabinanase/levansucrase/invertase"/>
    <property type="match status" value="1"/>
</dbReference>
<keyword evidence="5 6" id="KW-0326">Glycosidase</keyword>
<dbReference type="InterPro" id="IPR052176">
    <property type="entry name" value="Glycosyl_Hydrlase_43_Enz"/>
</dbReference>
<dbReference type="CDD" id="cd18619">
    <property type="entry name" value="GH43_CoXyl43_like"/>
    <property type="match status" value="1"/>
</dbReference>
<dbReference type="Proteomes" id="UP001059971">
    <property type="component" value="Chromosome 2"/>
</dbReference>
<dbReference type="PANTHER" id="PTHR43772:SF2">
    <property type="entry name" value="PUTATIVE (AFU_ORTHOLOGUE AFUA_2G04480)-RELATED"/>
    <property type="match status" value="1"/>
</dbReference>
<dbReference type="InterPro" id="IPR023296">
    <property type="entry name" value="Glyco_hydro_beta-prop_sf"/>
</dbReference>
<protein>
    <submittedName>
        <fullName evidence="9">Alpha-N-arabinofuranosidase</fullName>
    </submittedName>
</protein>
<reference evidence="9" key="1">
    <citation type="submission" date="2018-07" db="EMBL/GenBank/DDBJ databases">
        <title>Complete genome sequence of Sphingomonas bisphenolicum strain AO1, a bisphenol A degradative bacterium isolated from Japanese farm field.</title>
        <authorList>
            <person name="Murakami M."/>
            <person name="Koh M."/>
            <person name="Koba S."/>
            <person name="Matsumura Y."/>
        </authorList>
    </citation>
    <scope>NUCLEOTIDE SEQUENCE</scope>
    <source>
        <strain evidence="9">AO1</strain>
    </source>
</reference>
<evidence type="ECO:0000256" key="4">
    <source>
        <dbReference type="ARBA" id="ARBA00023277"/>
    </source>
</evidence>
<keyword evidence="4" id="KW-0119">Carbohydrate metabolism</keyword>
<organism evidence="9 10">
    <name type="scientific">Sphingomonas bisphenolicum</name>
    <dbReference type="NCBI Taxonomy" id="296544"/>
    <lineage>
        <taxon>Bacteria</taxon>
        <taxon>Pseudomonadati</taxon>
        <taxon>Pseudomonadota</taxon>
        <taxon>Alphaproteobacteria</taxon>
        <taxon>Sphingomonadales</taxon>
        <taxon>Sphingomonadaceae</taxon>
        <taxon>Sphingomonas</taxon>
    </lineage>
</organism>
<name>A0ABM7G504_9SPHN</name>
<evidence type="ECO:0000256" key="1">
    <source>
        <dbReference type="ARBA" id="ARBA00009865"/>
    </source>
</evidence>
<dbReference type="PANTHER" id="PTHR43772">
    <property type="entry name" value="ENDO-1,4-BETA-XYLANASE"/>
    <property type="match status" value="1"/>
</dbReference>
<sequence length="376" mass="41839">MSLRTLTALPLTMALLATAACQQPEQPDNKAQPAKESRRDASEYLSQPLVKDIYTADPSAHVWNGKIYVYPSHDIDGPTAEDDLGSHFEMRDYHFLSMDKIGGPVTVGPVALDVKDVPWADKQMWAPDAAYKNGTYFLYFPAKDKEGAFRIGVATSKDPMGPFKAQPQPIKGSYSIDPAVFTDDDGASYMYFGGIWGGQLQRNVDGKYDANGSKTDLGQDDKPALAPRVAKMTGDMLEFTETPRAVQILDDKGKPLLGGDHDRRFFEASWMHKYKGKYYFSYSTGDTHYLAYAIGDSPYGPFTYKGRIMEPVEGWTTHHSIVEWNGKWWLFYADTQLSGQTRLRNVKVTELRYNSDGSIQTINPFVAENGGGSAAQ</sequence>
<keyword evidence="2" id="KW-0624">Polysaccharide degradation</keyword>
<feature type="region of interest" description="Disordered" evidence="7">
    <location>
        <begin position="22"/>
        <end position="42"/>
    </location>
</feature>
<feature type="signal peptide" evidence="8">
    <location>
        <begin position="1"/>
        <end position="19"/>
    </location>
</feature>
<evidence type="ECO:0000313" key="9">
    <source>
        <dbReference type="EMBL" id="BBF72269.1"/>
    </source>
</evidence>
<evidence type="ECO:0000256" key="6">
    <source>
        <dbReference type="RuleBase" id="RU361187"/>
    </source>
</evidence>